<gene>
    <name evidence="1" type="ORF">TeGR_g13920</name>
</gene>
<name>A0ABQ6MQ66_9STRA</name>
<protein>
    <submittedName>
        <fullName evidence="1">Uncharacterized protein</fullName>
    </submittedName>
</protein>
<keyword evidence="2" id="KW-1185">Reference proteome</keyword>
<sequence length="188" mass="20716">YSGGQHLDCNRVNNWLALRRTRANKLALVPFVNLGYKLSYPNGSGDTRYPCIAGARANCIVAMGKSSISLIDVRMLSTVKGKGVTQVVADHSFIELTEVAKDIESRPNDCRGASFDCLDVQRTYNYYQALRELYMLKSAPPTTKDAALKEAYASGRAKDLAKFAKAEAAAKAAKTAAKRKREEEEEEE</sequence>
<reference evidence="1 2" key="1">
    <citation type="journal article" date="2023" name="Commun. Biol.">
        <title>Genome analysis of Parmales, the sister group of diatoms, reveals the evolutionary specialization of diatoms from phago-mixotrophs to photoautotrophs.</title>
        <authorList>
            <person name="Ban H."/>
            <person name="Sato S."/>
            <person name="Yoshikawa S."/>
            <person name="Yamada K."/>
            <person name="Nakamura Y."/>
            <person name="Ichinomiya M."/>
            <person name="Sato N."/>
            <person name="Blanc-Mathieu R."/>
            <person name="Endo H."/>
            <person name="Kuwata A."/>
            <person name="Ogata H."/>
        </authorList>
    </citation>
    <scope>NUCLEOTIDE SEQUENCE [LARGE SCALE GENOMIC DNA]</scope>
</reference>
<proteinExistence type="predicted"/>
<evidence type="ECO:0000313" key="2">
    <source>
        <dbReference type="Proteomes" id="UP001165060"/>
    </source>
</evidence>
<feature type="non-terminal residue" evidence="1">
    <location>
        <position position="1"/>
    </location>
</feature>
<comment type="caution">
    <text evidence="1">The sequence shown here is derived from an EMBL/GenBank/DDBJ whole genome shotgun (WGS) entry which is preliminary data.</text>
</comment>
<evidence type="ECO:0000313" key="1">
    <source>
        <dbReference type="EMBL" id="GMI29993.1"/>
    </source>
</evidence>
<dbReference type="Proteomes" id="UP001165060">
    <property type="component" value="Unassembled WGS sequence"/>
</dbReference>
<accession>A0ABQ6MQ66</accession>
<organism evidence="1 2">
    <name type="scientific">Tetraparma gracilis</name>
    <dbReference type="NCBI Taxonomy" id="2962635"/>
    <lineage>
        <taxon>Eukaryota</taxon>
        <taxon>Sar</taxon>
        <taxon>Stramenopiles</taxon>
        <taxon>Ochrophyta</taxon>
        <taxon>Bolidophyceae</taxon>
        <taxon>Parmales</taxon>
        <taxon>Triparmaceae</taxon>
        <taxon>Tetraparma</taxon>
    </lineage>
</organism>
<dbReference type="EMBL" id="BRYB01004374">
    <property type="protein sequence ID" value="GMI29993.1"/>
    <property type="molecule type" value="Genomic_DNA"/>
</dbReference>